<dbReference type="AlphaFoldDB" id="A0A371D8N2"/>
<dbReference type="EMBL" id="KZ857409">
    <property type="protein sequence ID" value="RDX48893.1"/>
    <property type="molecule type" value="Genomic_DNA"/>
</dbReference>
<dbReference type="PANTHER" id="PTHR33050">
    <property type="entry name" value="REVERSE TRANSCRIPTASE DOMAIN-CONTAINING PROTEIN"/>
    <property type="match status" value="1"/>
</dbReference>
<dbReference type="STRING" id="139420.A0A371D8N2"/>
<evidence type="ECO:0000313" key="1">
    <source>
        <dbReference type="EMBL" id="RDX48893.1"/>
    </source>
</evidence>
<gene>
    <name evidence="1" type="ORF">OH76DRAFT_1333136</name>
</gene>
<sequence>YVDDDFGVSLRNDVLWYAPANRLLPRDQARLLCLWDELGVPHADPKQLFGPSLPVLGIEVNVDNMTATLPSDAMDKLVDTIIDFCDLGSNRRRSLRDFQSLAGYINWALNVFPFLRPGLSSLYAKMANKENPHAGIYVNQAVRTELMWLVHHLRNATGVHFLTAETW</sequence>
<organism evidence="1 2">
    <name type="scientific">Lentinus brumalis</name>
    <dbReference type="NCBI Taxonomy" id="2498619"/>
    <lineage>
        <taxon>Eukaryota</taxon>
        <taxon>Fungi</taxon>
        <taxon>Dikarya</taxon>
        <taxon>Basidiomycota</taxon>
        <taxon>Agaricomycotina</taxon>
        <taxon>Agaricomycetes</taxon>
        <taxon>Polyporales</taxon>
        <taxon>Polyporaceae</taxon>
        <taxon>Lentinus</taxon>
    </lineage>
</organism>
<keyword evidence="2" id="KW-1185">Reference proteome</keyword>
<dbReference type="Proteomes" id="UP000256964">
    <property type="component" value="Unassembled WGS sequence"/>
</dbReference>
<evidence type="ECO:0000313" key="2">
    <source>
        <dbReference type="Proteomes" id="UP000256964"/>
    </source>
</evidence>
<feature type="non-terminal residue" evidence="1">
    <location>
        <position position="1"/>
    </location>
</feature>
<protein>
    <submittedName>
        <fullName evidence="1">Uncharacterized protein</fullName>
    </submittedName>
</protein>
<dbReference type="PANTHER" id="PTHR33050:SF7">
    <property type="entry name" value="RIBONUCLEASE H"/>
    <property type="match status" value="1"/>
</dbReference>
<proteinExistence type="predicted"/>
<reference evidence="1 2" key="1">
    <citation type="journal article" date="2018" name="Biotechnol. Biofuels">
        <title>Integrative visual omics of the white-rot fungus Polyporus brumalis exposes the biotechnological potential of its oxidative enzymes for delignifying raw plant biomass.</title>
        <authorList>
            <person name="Miyauchi S."/>
            <person name="Rancon A."/>
            <person name="Drula E."/>
            <person name="Hage H."/>
            <person name="Chaduli D."/>
            <person name="Favel A."/>
            <person name="Grisel S."/>
            <person name="Henrissat B."/>
            <person name="Herpoel-Gimbert I."/>
            <person name="Ruiz-Duenas F.J."/>
            <person name="Chevret D."/>
            <person name="Hainaut M."/>
            <person name="Lin J."/>
            <person name="Wang M."/>
            <person name="Pangilinan J."/>
            <person name="Lipzen A."/>
            <person name="Lesage-Meessen L."/>
            <person name="Navarro D."/>
            <person name="Riley R."/>
            <person name="Grigoriev I.V."/>
            <person name="Zhou S."/>
            <person name="Raouche S."/>
            <person name="Rosso M.N."/>
        </authorList>
    </citation>
    <scope>NUCLEOTIDE SEQUENCE [LARGE SCALE GENOMIC DNA]</scope>
    <source>
        <strain evidence="1 2">BRFM 1820</strain>
    </source>
</reference>
<name>A0A371D8N2_9APHY</name>
<dbReference type="InterPro" id="IPR052055">
    <property type="entry name" value="Hepadnavirus_pol/RT"/>
</dbReference>
<feature type="non-terminal residue" evidence="1">
    <location>
        <position position="167"/>
    </location>
</feature>
<dbReference type="OrthoDB" id="3249498at2759"/>
<accession>A0A371D8N2</accession>